<feature type="compositionally biased region" description="Basic and acidic residues" evidence="1">
    <location>
        <begin position="34"/>
        <end position="44"/>
    </location>
</feature>
<feature type="region of interest" description="Disordered" evidence="1">
    <location>
        <begin position="334"/>
        <end position="353"/>
    </location>
</feature>
<feature type="region of interest" description="Disordered" evidence="1">
    <location>
        <begin position="273"/>
        <end position="297"/>
    </location>
</feature>
<feature type="compositionally biased region" description="Polar residues" evidence="1">
    <location>
        <begin position="461"/>
        <end position="470"/>
    </location>
</feature>
<feature type="region of interest" description="Disordered" evidence="1">
    <location>
        <begin position="97"/>
        <end position="117"/>
    </location>
</feature>
<feature type="compositionally biased region" description="Polar residues" evidence="1">
    <location>
        <begin position="200"/>
        <end position="215"/>
    </location>
</feature>
<feature type="region of interest" description="Disordered" evidence="1">
    <location>
        <begin position="16"/>
        <end position="67"/>
    </location>
</feature>
<organism evidence="2 3">
    <name type="scientific">Temnothorax curvispinosus</name>
    <dbReference type="NCBI Taxonomy" id="300111"/>
    <lineage>
        <taxon>Eukaryota</taxon>
        <taxon>Metazoa</taxon>
        <taxon>Ecdysozoa</taxon>
        <taxon>Arthropoda</taxon>
        <taxon>Hexapoda</taxon>
        <taxon>Insecta</taxon>
        <taxon>Pterygota</taxon>
        <taxon>Neoptera</taxon>
        <taxon>Endopterygota</taxon>
        <taxon>Hymenoptera</taxon>
        <taxon>Apocrita</taxon>
        <taxon>Aculeata</taxon>
        <taxon>Formicoidea</taxon>
        <taxon>Formicidae</taxon>
        <taxon>Myrmicinae</taxon>
        <taxon>Temnothorax</taxon>
    </lineage>
</organism>
<proteinExistence type="predicted"/>
<gene>
    <name evidence="3" type="primary">LOC112457940</name>
</gene>
<dbReference type="GeneID" id="112457940"/>
<evidence type="ECO:0000313" key="2">
    <source>
        <dbReference type="Proteomes" id="UP000504618"/>
    </source>
</evidence>
<feature type="compositionally biased region" description="Polar residues" evidence="1">
    <location>
        <begin position="550"/>
        <end position="568"/>
    </location>
</feature>
<keyword evidence="2" id="KW-1185">Reference proteome</keyword>
<dbReference type="Proteomes" id="UP000504618">
    <property type="component" value="Unplaced"/>
</dbReference>
<sequence length="603" mass="67066">MMRCIKYKNGKISHLSEKKGVESVTMTTNGKANKKNDSSPRGHEQSGSSHSTPIAKNPSTNADAENSLDLDYSPSLILPPCTQEGGNEVAWDWQSSLSRTPENRNKRQNVQCETPKGTKLLQRKRNSNSPLLYKPLKRKTIKMENMENIGQFAAELQALNEKMRVIKQNDKSDCIKEKEAPTLTNVSNEENTSEIKDKQNSIGESGNNNGHNSVGETHDRNEASKKQVNGSYDDLFDDSVDDDIIRCTQEIEEKFNLMDKGSSVSVHSQVTQVKKEELHTNDVPSKTSVQSGSSENCTKPLVRSVLGASDSNTLKTYSKLSLKRDTSSSTCVTAQKSKDPYKPCPNNNNTISRVQKPCDNKKLTKSNTADLFDLEDDSFDDWLVTCVEDEKSLPKSDGSLTRKDDSTKCQANYKRLTNAPLKSETKSADSLNPMAKPETSNVSLLENRKFFKTKSLSDQYVSRDASTNAKGTGASCYATRPTLQHSSRGSIPHMGIARTLVSTKPIVTNVRKIENNAFSLMHDTGQTRGSDVNRYAVKSDGDRFVKHHSTGNMKNDTPEMTKTGSQPARCTAEEIERKRLQAVAKLEAKRKLYFTKIKNNVNR</sequence>
<dbReference type="RefSeq" id="XP_024877043.1">
    <property type="nucleotide sequence ID" value="XM_025021275.1"/>
</dbReference>
<feature type="region of interest" description="Disordered" evidence="1">
    <location>
        <begin position="461"/>
        <end position="490"/>
    </location>
</feature>
<feature type="region of interest" description="Disordered" evidence="1">
    <location>
        <begin position="177"/>
        <end position="222"/>
    </location>
</feature>
<feature type="compositionally biased region" description="Polar residues" evidence="1">
    <location>
        <begin position="282"/>
        <end position="297"/>
    </location>
</feature>
<feature type="region of interest" description="Disordered" evidence="1">
    <location>
        <begin position="415"/>
        <end position="439"/>
    </location>
</feature>
<protein>
    <submittedName>
        <fullName evidence="3">Uncharacterized protein LOC112457940</fullName>
    </submittedName>
</protein>
<dbReference type="OrthoDB" id="2017408at2759"/>
<accession>A0A6J1Q5U0</accession>
<feature type="compositionally biased region" description="Polar residues" evidence="1">
    <location>
        <begin position="45"/>
        <end position="64"/>
    </location>
</feature>
<reference evidence="3" key="1">
    <citation type="submission" date="2025-08" db="UniProtKB">
        <authorList>
            <consortium name="RefSeq"/>
        </authorList>
    </citation>
    <scope>IDENTIFICATION</scope>
    <source>
        <tissue evidence="3">Whole body</tissue>
    </source>
</reference>
<name>A0A6J1Q5U0_9HYME</name>
<feature type="region of interest" description="Disordered" evidence="1">
    <location>
        <begin position="544"/>
        <end position="568"/>
    </location>
</feature>
<evidence type="ECO:0000313" key="3">
    <source>
        <dbReference type="RefSeq" id="XP_024877043.1"/>
    </source>
</evidence>
<evidence type="ECO:0000256" key="1">
    <source>
        <dbReference type="SAM" id="MobiDB-lite"/>
    </source>
</evidence>
<dbReference type="AlphaFoldDB" id="A0A6J1Q5U0"/>